<sequence>MTSTVVRRLLLAAAPLGIATAAVLLAAGPASADTPEGWPEEESVDIVEVLLLFGGIPVLVFLVILAFVLGPPLARGESIRPGGTPLESQWLGGPRKAAGELAAPDSDESKAGGAGGSW</sequence>
<dbReference type="AlphaFoldDB" id="A0A316TAL6"/>
<dbReference type="Proteomes" id="UP000245507">
    <property type="component" value="Unassembled WGS sequence"/>
</dbReference>
<evidence type="ECO:0000256" key="3">
    <source>
        <dbReference type="SAM" id="SignalP"/>
    </source>
</evidence>
<protein>
    <recommendedName>
        <fullName evidence="6">Secreted protein</fullName>
    </recommendedName>
</protein>
<keyword evidence="3" id="KW-0732">Signal</keyword>
<feature type="signal peptide" evidence="3">
    <location>
        <begin position="1"/>
        <end position="32"/>
    </location>
</feature>
<evidence type="ECO:0000313" key="4">
    <source>
        <dbReference type="EMBL" id="PWN01450.1"/>
    </source>
</evidence>
<reference evidence="4 5" key="1">
    <citation type="submission" date="2018-05" db="EMBL/GenBank/DDBJ databases">
        <title>Nocardioides silvaticus genome.</title>
        <authorList>
            <person name="Li C."/>
            <person name="Wang G."/>
        </authorList>
    </citation>
    <scope>NUCLEOTIDE SEQUENCE [LARGE SCALE GENOMIC DNA]</scope>
    <source>
        <strain evidence="4 5">CCTCC AB 2018079</strain>
    </source>
</reference>
<feature type="chain" id="PRO_5016377184" description="Secreted protein" evidence="3">
    <location>
        <begin position="33"/>
        <end position="118"/>
    </location>
</feature>
<accession>A0A316TAL6</accession>
<comment type="caution">
    <text evidence="4">The sequence shown here is derived from an EMBL/GenBank/DDBJ whole genome shotgun (WGS) entry which is preliminary data.</text>
</comment>
<keyword evidence="5" id="KW-1185">Reference proteome</keyword>
<evidence type="ECO:0000256" key="2">
    <source>
        <dbReference type="SAM" id="Phobius"/>
    </source>
</evidence>
<name>A0A316TAL6_9ACTN</name>
<keyword evidence="2" id="KW-0472">Membrane</keyword>
<dbReference type="InterPro" id="IPR006311">
    <property type="entry name" value="TAT_signal"/>
</dbReference>
<dbReference type="EMBL" id="QGDD01000009">
    <property type="protein sequence ID" value="PWN01450.1"/>
    <property type="molecule type" value="Genomic_DNA"/>
</dbReference>
<gene>
    <name evidence="4" type="ORF">DJ010_18025</name>
</gene>
<evidence type="ECO:0000313" key="5">
    <source>
        <dbReference type="Proteomes" id="UP000245507"/>
    </source>
</evidence>
<keyword evidence="2" id="KW-0812">Transmembrane</keyword>
<organism evidence="4 5">
    <name type="scientific">Nocardioides silvaticus</name>
    <dbReference type="NCBI Taxonomy" id="2201891"/>
    <lineage>
        <taxon>Bacteria</taxon>
        <taxon>Bacillati</taxon>
        <taxon>Actinomycetota</taxon>
        <taxon>Actinomycetes</taxon>
        <taxon>Propionibacteriales</taxon>
        <taxon>Nocardioidaceae</taxon>
        <taxon>Nocardioides</taxon>
    </lineage>
</organism>
<evidence type="ECO:0008006" key="6">
    <source>
        <dbReference type="Google" id="ProtNLM"/>
    </source>
</evidence>
<dbReference type="OrthoDB" id="3786531at2"/>
<feature type="region of interest" description="Disordered" evidence="1">
    <location>
        <begin position="76"/>
        <end position="118"/>
    </location>
</feature>
<dbReference type="RefSeq" id="WP_109696331.1">
    <property type="nucleotide sequence ID" value="NZ_QGDD01000009.1"/>
</dbReference>
<feature type="transmembrane region" description="Helical" evidence="2">
    <location>
        <begin position="48"/>
        <end position="70"/>
    </location>
</feature>
<dbReference type="PROSITE" id="PS51318">
    <property type="entry name" value="TAT"/>
    <property type="match status" value="1"/>
</dbReference>
<keyword evidence="2" id="KW-1133">Transmembrane helix</keyword>
<proteinExistence type="predicted"/>
<evidence type="ECO:0000256" key="1">
    <source>
        <dbReference type="SAM" id="MobiDB-lite"/>
    </source>
</evidence>